<evidence type="ECO:0000313" key="1">
    <source>
        <dbReference type="EMBL" id="EDS16711.1"/>
    </source>
</evidence>
<gene>
    <name evidence="1" type="ORF">BACSTE_00386</name>
</gene>
<dbReference type="AlphaFoldDB" id="B0NLN6"/>
<name>B0NLN6_BACSE</name>
<dbReference type="HOGENOM" id="CLU_3229915_0_0_10"/>
<sequence>MQLYISKNLVLQLRALRLPIAGRTARRWKPYGSQLQNGIYQEL</sequence>
<dbReference type="EMBL" id="ABFZ02000014">
    <property type="protein sequence ID" value="EDS16711.1"/>
    <property type="molecule type" value="Genomic_DNA"/>
</dbReference>
<evidence type="ECO:0000313" key="2">
    <source>
        <dbReference type="Proteomes" id="UP000004713"/>
    </source>
</evidence>
<accession>B0NLN6</accession>
<dbReference type="Proteomes" id="UP000004713">
    <property type="component" value="Unassembled WGS sequence"/>
</dbReference>
<organism evidence="1 2">
    <name type="scientific">Bacteroides stercoris ATCC 43183</name>
    <dbReference type="NCBI Taxonomy" id="449673"/>
    <lineage>
        <taxon>Bacteria</taxon>
        <taxon>Pseudomonadati</taxon>
        <taxon>Bacteroidota</taxon>
        <taxon>Bacteroidia</taxon>
        <taxon>Bacteroidales</taxon>
        <taxon>Bacteroidaceae</taxon>
        <taxon>Bacteroides</taxon>
    </lineage>
</organism>
<proteinExistence type="predicted"/>
<reference evidence="1 2" key="2">
    <citation type="submission" date="2007-11" db="EMBL/GenBank/DDBJ databases">
        <authorList>
            <person name="Fulton L."/>
            <person name="Clifton S."/>
            <person name="Fulton B."/>
            <person name="Xu J."/>
            <person name="Minx P."/>
            <person name="Pepin K.H."/>
            <person name="Johnson M."/>
            <person name="Thiruvilangam P."/>
            <person name="Bhonagiri V."/>
            <person name="Nash W.E."/>
            <person name="Mardis E.R."/>
            <person name="Wilson R.K."/>
        </authorList>
    </citation>
    <scope>NUCLEOTIDE SEQUENCE [LARGE SCALE GENOMIC DNA]</scope>
    <source>
        <strain evidence="1 2">ATCC 43183</strain>
    </source>
</reference>
<comment type="caution">
    <text evidence="1">The sequence shown here is derived from an EMBL/GenBank/DDBJ whole genome shotgun (WGS) entry which is preliminary data.</text>
</comment>
<reference evidence="1 2" key="1">
    <citation type="submission" date="2007-11" db="EMBL/GenBank/DDBJ databases">
        <title>Draft genome sequence of Bacteroides stercoris(ATCC 43183).</title>
        <authorList>
            <person name="Sudarsanam P."/>
            <person name="Ley R."/>
            <person name="Guruge J."/>
            <person name="Turnbaugh P.J."/>
            <person name="Mahowald M."/>
            <person name="Liep D."/>
            <person name="Gordon J."/>
        </authorList>
    </citation>
    <scope>NUCLEOTIDE SEQUENCE [LARGE SCALE GENOMIC DNA]</scope>
    <source>
        <strain evidence="1 2">ATCC 43183</strain>
    </source>
</reference>
<protein>
    <submittedName>
        <fullName evidence="1">Uncharacterized protein</fullName>
    </submittedName>
</protein>